<sequence length="228" mass="26258">MRSLEDSNHREAKLQKLLEETFDQSERVREKTLVEFRQSLKFKALTKGALESSMNMLGSDLLDRGLVKREDLEGLDMNECILSESRSYWFPFFNMSAERMERMFAFVSNMKALSVVPGSIVLGQACRLLFAKGWRNVFVMSVLHGCEGIRFDPAWGHQIVMTPPLKAVYMRYIYSKDTTRQQEKRFLSQSSTVPNGQASIRSGLCFSSKTLRRMLFGMIHLLFDVEAL</sequence>
<proteinExistence type="predicted"/>
<name>A0A2I0A3W3_9ASPA</name>
<keyword evidence="2" id="KW-1185">Reference proteome</keyword>
<dbReference type="Proteomes" id="UP000236161">
    <property type="component" value="Unassembled WGS sequence"/>
</dbReference>
<gene>
    <name evidence="1" type="ORF">AXF42_Ash017823</name>
</gene>
<organism evidence="1 2">
    <name type="scientific">Apostasia shenzhenica</name>
    <dbReference type="NCBI Taxonomy" id="1088818"/>
    <lineage>
        <taxon>Eukaryota</taxon>
        <taxon>Viridiplantae</taxon>
        <taxon>Streptophyta</taxon>
        <taxon>Embryophyta</taxon>
        <taxon>Tracheophyta</taxon>
        <taxon>Spermatophyta</taxon>
        <taxon>Magnoliopsida</taxon>
        <taxon>Liliopsida</taxon>
        <taxon>Asparagales</taxon>
        <taxon>Orchidaceae</taxon>
        <taxon>Apostasioideae</taxon>
        <taxon>Apostasia</taxon>
    </lineage>
</organism>
<dbReference type="EMBL" id="KZ452027">
    <property type="protein sequence ID" value="PKA50229.1"/>
    <property type="molecule type" value="Genomic_DNA"/>
</dbReference>
<accession>A0A2I0A3W3</accession>
<dbReference type="AlphaFoldDB" id="A0A2I0A3W3"/>
<reference evidence="1 2" key="1">
    <citation type="journal article" date="2017" name="Nature">
        <title>The Apostasia genome and the evolution of orchids.</title>
        <authorList>
            <person name="Zhang G.Q."/>
            <person name="Liu K.W."/>
            <person name="Li Z."/>
            <person name="Lohaus R."/>
            <person name="Hsiao Y.Y."/>
            <person name="Niu S.C."/>
            <person name="Wang J.Y."/>
            <person name="Lin Y.C."/>
            <person name="Xu Q."/>
            <person name="Chen L.J."/>
            <person name="Yoshida K."/>
            <person name="Fujiwara S."/>
            <person name="Wang Z.W."/>
            <person name="Zhang Y.Q."/>
            <person name="Mitsuda N."/>
            <person name="Wang M."/>
            <person name="Liu G.H."/>
            <person name="Pecoraro L."/>
            <person name="Huang H.X."/>
            <person name="Xiao X.J."/>
            <person name="Lin M."/>
            <person name="Wu X.Y."/>
            <person name="Wu W.L."/>
            <person name="Chen Y.Y."/>
            <person name="Chang S.B."/>
            <person name="Sakamoto S."/>
            <person name="Ohme-Takagi M."/>
            <person name="Yagi M."/>
            <person name="Zeng S.J."/>
            <person name="Shen C.Y."/>
            <person name="Yeh C.M."/>
            <person name="Luo Y.B."/>
            <person name="Tsai W.C."/>
            <person name="Van de Peer Y."/>
            <person name="Liu Z.J."/>
        </authorList>
    </citation>
    <scope>NUCLEOTIDE SEQUENCE [LARGE SCALE GENOMIC DNA]</scope>
    <source>
        <strain evidence="2">cv. Shenzhen</strain>
        <tissue evidence="1">Stem</tissue>
    </source>
</reference>
<evidence type="ECO:0000313" key="1">
    <source>
        <dbReference type="EMBL" id="PKA50229.1"/>
    </source>
</evidence>
<protein>
    <submittedName>
        <fullName evidence="1">Uncharacterized protein</fullName>
    </submittedName>
</protein>
<evidence type="ECO:0000313" key="2">
    <source>
        <dbReference type="Proteomes" id="UP000236161"/>
    </source>
</evidence>